<dbReference type="InterPro" id="IPR043128">
    <property type="entry name" value="Rev_trsase/Diguanyl_cyclase"/>
</dbReference>
<dbReference type="AlphaFoldDB" id="A0A074ZUI9"/>
<name>A0A074ZUI9_OPIVI</name>
<feature type="domain" description="Reverse transcriptase" evidence="1">
    <location>
        <begin position="157"/>
        <end position="260"/>
    </location>
</feature>
<dbReference type="EMBL" id="KL596732">
    <property type="protein sequence ID" value="KER27050.1"/>
    <property type="molecule type" value="Genomic_DNA"/>
</dbReference>
<dbReference type="CTD" id="20328043"/>
<protein>
    <recommendedName>
        <fullName evidence="1">Reverse transcriptase domain-containing protein</fullName>
    </recommendedName>
</protein>
<dbReference type="PANTHER" id="PTHR37984:SF5">
    <property type="entry name" value="PROTEIN NYNRIN-LIKE"/>
    <property type="match status" value="1"/>
</dbReference>
<gene>
    <name evidence="2" type="ORF">T265_13876</name>
</gene>
<sequence length="311" mass="34699">MYTCIEISQTSYQMKHEAAWCNTFSCLKTSQARDSAGLQRLAAMPPEGNTRVEKLSGCPSLDRGSRGAEVGFEPRTFRSVNSRSNHLSHLAVSMLHCRITTGATPSKETNPVRFPTIGGYQTLTAGTKRHSVPCILLRLGSADRRLGSSSPKSTLLKSVFKLKSHQNHTHCRQSTHRDLHQYTRLPFGVKTSPETFQQLMDTILSGISGGRDDVLIIAVSLEKLLDRISAVFLRIHDDGLRLCPEKSRFVLTTVKYLGFISDASGRHPDPKNFRAIQQMPPPKDVPSLHSFFGLTIYNFAFFPSLHKFDPQ</sequence>
<accession>A0A074ZUI9</accession>
<evidence type="ECO:0000313" key="2">
    <source>
        <dbReference type="EMBL" id="KER27050.1"/>
    </source>
</evidence>
<dbReference type="Gene3D" id="3.30.70.270">
    <property type="match status" value="1"/>
</dbReference>
<dbReference type="STRING" id="6198.A0A074ZUI9"/>
<dbReference type="Proteomes" id="UP000054324">
    <property type="component" value="Unassembled WGS sequence"/>
</dbReference>
<dbReference type="RefSeq" id="XP_009169208.1">
    <property type="nucleotide sequence ID" value="XM_009170944.1"/>
</dbReference>
<dbReference type="GeneID" id="20328043"/>
<dbReference type="SUPFAM" id="SSF56672">
    <property type="entry name" value="DNA/RNA polymerases"/>
    <property type="match status" value="1"/>
</dbReference>
<dbReference type="PANTHER" id="PTHR37984">
    <property type="entry name" value="PROTEIN CBG26694"/>
    <property type="match status" value="1"/>
</dbReference>
<dbReference type="InterPro" id="IPR050951">
    <property type="entry name" value="Retrovirus_Pol_polyprotein"/>
</dbReference>
<dbReference type="InterPro" id="IPR043502">
    <property type="entry name" value="DNA/RNA_pol_sf"/>
</dbReference>
<keyword evidence="3" id="KW-1185">Reference proteome</keyword>
<dbReference type="OrthoDB" id="5807442at2759"/>
<dbReference type="Pfam" id="PF00078">
    <property type="entry name" value="RVT_1"/>
    <property type="match status" value="1"/>
</dbReference>
<reference evidence="2 3" key="1">
    <citation type="submission" date="2013-11" db="EMBL/GenBank/DDBJ databases">
        <title>Opisthorchis viverrini - life in the bile duct.</title>
        <authorList>
            <person name="Young N.D."/>
            <person name="Nagarajan N."/>
            <person name="Lin S.J."/>
            <person name="Korhonen P.K."/>
            <person name="Jex A.R."/>
            <person name="Hall R.S."/>
            <person name="Safavi-Hemami H."/>
            <person name="Kaewkong W."/>
            <person name="Bertrand D."/>
            <person name="Gao S."/>
            <person name="Seet Q."/>
            <person name="Wongkham S."/>
            <person name="Teh B.T."/>
            <person name="Wongkham C."/>
            <person name="Intapan P.M."/>
            <person name="Maleewong W."/>
            <person name="Yang X."/>
            <person name="Hu M."/>
            <person name="Wang Z."/>
            <person name="Hofmann A."/>
            <person name="Sternberg P.W."/>
            <person name="Tan P."/>
            <person name="Wang J."/>
            <person name="Gasser R.B."/>
        </authorList>
    </citation>
    <scope>NUCLEOTIDE SEQUENCE [LARGE SCALE GENOMIC DNA]</scope>
</reference>
<dbReference type="KEGG" id="ovi:T265_13876"/>
<evidence type="ECO:0000259" key="1">
    <source>
        <dbReference type="Pfam" id="PF00078"/>
    </source>
</evidence>
<proteinExistence type="predicted"/>
<organism evidence="2 3">
    <name type="scientific">Opisthorchis viverrini</name>
    <name type="common">Southeast Asian liver fluke</name>
    <dbReference type="NCBI Taxonomy" id="6198"/>
    <lineage>
        <taxon>Eukaryota</taxon>
        <taxon>Metazoa</taxon>
        <taxon>Spiralia</taxon>
        <taxon>Lophotrochozoa</taxon>
        <taxon>Platyhelminthes</taxon>
        <taxon>Trematoda</taxon>
        <taxon>Digenea</taxon>
        <taxon>Opisthorchiida</taxon>
        <taxon>Opisthorchiata</taxon>
        <taxon>Opisthorchiidae</taxon>
        <taxon>Opisthorchis</taxon>
    </lineage>
</organism>
<evidence type="ECO:0000313" key="3">
    <source>
        <dbReference type="Proteomes" id="UP000054324"/>
    </source>
</evidence>
<dbReference type="InterPro" id="IPR000477">
    <property type="entry name" value="RT_dom"/>
</dbReference>